<feature type="region of interest" description="Disordered" evidence="1">
    <location>
        <begin position="58"/>
        <end position="81"/>
    </location>
</feature>
<dbReference type="InterPro" id="IPR007730">
    <property type="entry name" value="SPOR-like_dom"/>
</dbReference>
<evidence type="ECO:0000313" key="5">
    <source>
        <dbReference type="Proteomes" id="UP000199345"/>
    </source>
</evidence>
<keyword evidence="4" id="KW-0131">Cell cycle</keyword>
<keyword evidence="4" id="KW-0132">Cell division</keyword>
<sequence>MSRDYKSRKSASSRSGKGALLLGIFIGYTLGIISAIGIWFYLEQAPSPFLTEHQISEHRGVHDDPDNSKEQDETTEVRSENTAKLDKKLQFDFYNILPGDDESTLLYESPQETQKQPQIIEKPKPAPTPPVSLPQPIPAREKQIQPAQAITETYYLQVGSFRSNADADNLKARLALLGVFASVQSADLSEKGIWYRVRVGPFTQKSRVDQMHHTLRENGIEAQFIKTQ</sequence>
<dbReference type="SUPFAM" id="SSF110997">
    <property type="entry name" value="Sporulation related repeat"/>
    <property type="match status" value="1"/>
</dbReference>
<dbReference type="PANTHER" id="PTHR38687">
    <property type="entry name" value="CELL DIVISION PROTEIN DEDD-RELATED"/>
    <property type="match status" value="1"/>
</dbReference>
<dbReference type="RefSeq" id="WP_090661512.1">
    <property type="nucleotide sequence ID" value="NZ_FOIA01000041.1"/>
</dbReference>
<dbReference type="Pfam" id="PF05036">
    <property type="entry name" value="SPOR"/>
    <property type="match status" value="1"/>
</dbReference>
<evidence type="ECO:0000256" key="2">
    <source>
        <dbReference type="SAM" id="Phobius"/>
    </source>
</evidence>
<evidence type="ECO:0000313" key="4">
    <source>
        <dbReference type="EMBL" id="SET59693.1"/>
    </source>
</evidence>
<dbReference type="Gene3D" id="3.30.70.1070">
    <property type="entry name" value="Sporulation related repeat"/>
    <property type="match status" value="1"/>
</dbReference>
<proteinExistence type="predicted"/>
<dbReference type="GO" id="GO:0051301">
    <property type="term" value="P:cell division"/>
    <property type="evidence" value="ECO:0007669"/>
    <property type="project" value="UniProtKB-KW"/>
</dbReference>
<dbReference type="AlphaFoldDB" id="A0A1I0FQA4"/>
<dbReference type="PROSITE" id="PS51724">
    <property type="entry name" value="SPOR"/>
    <property type="match status" value="1"/>
</dbReference>
<dbReference type="EMBL" id="FOIA01000041">
    <property type="protein sequence ID" value="SET59693.1"/>
    <property type="molecule type" value="Genomic_DNA"/>
</dbReference>
<feature type="region of interest" description="Disordered" evidence="1">
    <location>
        <begin position="108"/>
        <end position="131"/>
    </location>
</feature>
<evidence type="ECO:0000256" key="1">
    <source>
        <dbReference type="SAM" id="MobiDB-lite"/>
    </source>
</evidence>
<feature type="transmembrane region" description="Helical" evidence="2">
    <location>
        <begin position="20"/>
        <end position="42"/>
    </location>
</feature>
<dbReference type="InterPro" id="IPR036680">
    <property type="entry name" value="SPOR-like_sf"/>
</dbReference>
<feature type="domain" description="SPOR" evidence="3">
    <location>
        <begin position="148"/>
        <end position="228"/>
    </location>
</feature>
<dbReference type="Proteomes" id="UP000199345">
    <property type="component" value="Unassembled WGS sequence"/>
</dbReference>
<keyword evidence="2" id="KW-1133">Transmembrane helix</keyword>
<dbReference type="GO" id="GO:0042834">
    <property type="term" value="F:peptidoglycan binding"/>
    <property type="evidence" value="ECO:0007669"/>
    <property type="project" value="InterPro"/>
</dbReference>
<reference evidence="5" key="1">
    <citation type="submission" date="2016-10" db="EMBL/GenBank/DDBJ databases">
        <authorList>
            <person name="Varghese N."/>
            <person name="Submissions S."/>
        </authorList>
    </citation>
    <scope>NUCLEOTIDE SEQUENCE [LARGE SCALE GENOMIC DNA]</scope>
    <source>
        <strain evidence="5">Nm71</strain>
    </source>
</reference>
<keyword evidence="5" id="KW-1185">Reference proteome</keyword>
<dbReference type="OrthoDB" id="7063246at2"/>
<evidence type="ECO:0000259" key="3">
    <source>
        <dbReference type="PROSITE" id="PS51724"/>
    </source>
</evidence>
<name>A0A1I0FQA4_9PROT</name>
<keyword evidence="2" id="KW-0812">Transmembrane</keyword>
<protein>
    <submittedName>
        <fullName evidence="4">Cell division protein FtsN</fullName>
    </submittedName>
</protein>
<gene>
    <name evidence="4" type="ORF">SAMN05216326_14114</name>
</gene>
<accession>A0A1I0FQA4</accession>
<dbReference type="InterPro" id="IPR052521">
    <property type="entry name" value="Cell_div_SPOR-domain"/>
</dbReference>
<organism evidence="4 5">
    <name type="scientific">Nitrosomonas marina</name>
    <dbReference type="NCBI Taxonomy" id="917"/>
    <lineage>
        <taxon>Bacteria</taxon>
        <taxon>Pseudomonadati</taxon>
        <taxon>Pseudomonadota</taxon>
        <taxon>Betaproteobacteria</taxon>
        <taxon>Nitrosomonadales</taxon>
        <taxon>Nitrosomonadaceae</taxon>
        <taxon>Nitrosomonas</taxon>
    </lineage>
</organism>
<dbReference type="PANTHER" id="PTHR38687:SF2">
    <property type="entry name" value="CELL DIVISION PROTEIN FTSN"/>
    <property type="match status" value="1"/>
</dbReference>
<keyword evidence="2" id="KW-0472">Membrane</keyword>